<protein>
    <recommendedName>
        <fullName evidence="4">Transposase</fullName>
    </recommendedName>
</protein>
<evidence type="ECO:0000313" key="2">
    <source>
        <dbReference type="EMBL" id="RDB07208.1"/>
    </source>
</evidence>
<comment type="caution">
    <text evidence="2">The sequence shown here is derived from an EMBL/GenBank/DDBJ whole genome shotgun (WGS) entry which is preliminary data.</text>
</comment>
<evidence type="ECO:0000256" key="1">
    <source>
        <dbReference type="SAM" id="Coils"/>
    </source>
</evidence>
<keyword evidence="1" id="KW-0175">Coiled coil</keyword>
<dbReference type="Pfam" id="PF01527">
    <property type="entry name" value="HTH_Tnp_1"/>
    <property type="match status" value="1"/>
</dbReference>
<name>A0A369IC24_9BACT</name>
<dbReference type="SUPFAM" id="SSF46689">
    <property type="entry name" value="Homeodomain-like"/>
    <property type="match status" value="1"/>
</dbReference>
<reference evidence="2 3" key="1">
    <citation type="submission" date="2018-07" db="EMBL/GenBank/DDBJ databases">
        <title>Genome analysis of Runella aurantiaca.</title>
        <authorList>
            <person name="Yang X."/>
        </authorList>
    </citation>
    <scope>NUCLEOTIDE SEQUENCE [LARGE SCALE GENOMIC DNA]</scope>
    <source>
        <strain evidence="2 3">YX9</strain>
    </source>
</reference>
<dbReference type="OrthoDB" id="1495855at2"/>
<dbReference type="InterPro" id="IPR052546">
    <property type="entry name" value="Transposase_8_domain"/>
</dbReference>
<gene>
    <name evidence="2" type="ORF">DVG78_04080</name>
</gene>
<dbReference type="GO" id="GO:0006313">
    <property type="term" value="P:DNA transposition"/>
    <property type="evidence" value="ECO:0007669"/>
    <property type="project" value="InterPro"/>
</dbReference>
<proteinExistence type="predicted"/>
<keyword evidence="3" id="KW-1185">Reference proteome</keyword>
<accession>A0A369IC24</accession>
<dbReference type="InterPro" id="IPR002514">
    <property type="entry name" value="Transposase_8"/>
</dbReference>
<dbReference type="PANTHER" id="PTHR33609">
    <property type="entry name" value="LOW CALCIUM RESPONSE LOCUS PROTEIN S"/>
    <property type="match status" value="1"/>
</dbReference>
<organism evidence="2 3">
    <name type="scientific">Runella aurantiaca</name>
    <dbReference type="NCBI Taxonomy" id="2282308"/>
    <lineage>
        <taxon>Bacteria</taxon>
        <taxon>Pseudomonadati</taxon>
        <taxon>Bacteroidota</taxon>
        <taxon>Cytophagia</taxon>
        <taxon>Cytophagales</taxon>
        <taxon>Spirosomataceae</taxon>
        <taxon>Runella</taxon>
    </lineage>
</organism>
<feature type="coiled-coil region" evidence="1">
    <location>
        <begin position="35"/>
        <end position="65"/>
    </location>
</feature>
<dbReference type="Proteomes" id="UP000253141">
    <property type="component" value="Unassembled WGS sequence"/>
</dbReference>
<dbReference type="GO" id="GO:0003677">
    <property type="term" value="F:DNA binding"/>
    <property type="evidence" value="ECO:0007669"/>
    <property type="project" value="InterPro"/>
</dbReference>
<dbReference type="InterPro" id="IPR009057">
    <property type="entry name" value="Homeodomain-like_sf"/>
</dbReference>
<evidence type="ECO:0000313" key="3">
    <source>
        <dbReference type="Proteomes" id="UP000253141"/>
    </source>
</evidence>
<sequence>MVDSPKSKTVELICQEHQISPGTFYKWKESFGIQNNEDKKRLRGLEKANEQLKKMFVELELEKRVISDALEIRGASGL</sequence>
<dbReference type="GO" id="GO:0004803">
    <property type="term" value="F:transposase activity"/>
    <property type="evidence" value="ECO:0007669"/>
    <property type="project" value="InterPro"/>
</dbReference>
<dbReference type="AlphaFoldDB" id="A0A369IC24"/>
<dbReference type="PANTHER" id="PTHR33609:SF1">
    <property type="entry name" value="TRANSPOSASE"/>
    <property type="match status" value="1"/>
</dbReference>
<evidence type="ECO:0008006" key="4">
    <source>
        <dbReference type="Google" id="ProtNLM"/>
    </source>
</evidence>
<dbReference type="EMBL" id="QPIW01000002">
    <property type="protein sequence ID" value="RDB07208.1"/>
    <property type="molecule type" value="Genomic_DNA"/>
</dbReference>